<sequence length="147" mass="15486">VEGQQGHVGHLDHLEAHARDVPNGVALAPKPGHHVLGHYLNEVQAAIVGDESCDFFAVLNELHSDAFPDGRVGLLGFYPPHPHFLQDDALGVGSAAEGVGLQRRAQVRLLVLLVVPLLIPAVTAQLPSGAEASALPCRARGEEGKEP</sequence>
<proteinExistence type="predicted"/>
<name>A0A674GSW5_TAEGU</name>
<dbReference type="OMA" id="DGRIWPF"/>
<protein>
    <submittedName>
        <fullName evidence="1">Uncharacterized protein</fullName>
    </submittedName>
</protein>
<dbReference type="Ensembl" id="ENSTGUT00000029860.1">
    <property type="protein sequence ID" value="ENSTGUP00000025543.1"/>
    <property type="gene ID" value="ENSTGUG00000006821.2"/>
</dbReference>
<reference evidence="1" key="3">
    <citation type="submission" date="2025-09" db="UniProtKB">
        <authorList>
            <consortium name="Ensembl"/>
        </authorList>
    </citation>
    <scope>IDENTIFICATION</scope>
</reference>
<evidence type="ECO:0000313" key="1">
    <source>
        <dbReference type="Ensembl" id="ENSTGUP00000025543.1"/>
    </source>
</evidence>
<keyword evidence="2" id="KW-1185">Reference proteome</keyword>
<dbReference type="InParanoid" id="A0A674GSW5"/>
<accession>A0A674GSW5</accession>
<dbReference type="GeneTree" id="ENSGT01060000251212"/>
<evidence type="ECO:0000313" key="2">
    <source>
        <dbReference type="Proteomes" id="UP000007754"/>
    </source>
</evidence>
<dbReference type="AlphaFoldDB" id="A0A674GSW5"/>
<dbReference type="Proteomes" id="UP000007754">
    <property type="component" value="Chromosome Z"/>
</dbReference>
<reference evidence="1 2" key="1">
    <citation type="journal article" date="2010" name="Nature">
        <title>The genome of a songbird.</title>
        <authorList>
            <person name="Warren W.C."/>
            <person name="Clayton D.F."/>
            <person name="Ellegren H."/>
            <person name="Arnold A.P."/>
            <person name="Hillier L.W."/>
            <person name="Kunstner A."/>
            <person name="Searle S."/>
            <person name="White S."/>
            <person name="Vilella A.J."/>
            <person name="Fairley S."/>
            <person name="Heger A."/>
            <person name="Kong L."/>
            <person name="Ponting C.P."/>
            <person name="Jarvis E.D."/>
            <person name="Mello C.V."/>
            <person name="Minx P."/>
            <person name="Lovell P."/>
            <person name="Velho T.A."/>
            <person name="Ferris M."/>
            <person name="Balakrishnan C.N."/>
            <person name="Sinha S."/>
            <person name="Blatti C."/>
            <person name="London S.E."/>
            <person name="Li Y."/>
            <person name="Lin Y.C."/>
            <person name="George J."/>
            <person name="Sweedler J."/>
            <person name="Southey B."/>
            <person name="Gunaratne P."/>
            <person name="Watson M."/>
            <person name="Nam K."/>
            <person name="Backstrom N."/>
            <person name="Smeds L."/>
            <person name="Nabholz B."/>
            <person name="Itoh Y."/>
            <person name="Whitney O."/>
            <person name="Pfenning A.R."/>
            <person name="Howard J."/>
            <person name="Volker M."/>
            <person name="Skinner B.M."/>
            <person name="Griffin D.K."/>
            <person name="Ye L."/>
            <person name="McLaren W.M."/>
            <person name="Flicek P."/>
            <person name="Quesada V."/>
            <person name="Velasco G."/>
            <person name="Lopez-Otin C."/>
            <person name="Puente X.S."/>
            <person name="Olender T."/>
            <person name="Lancet D."/>
            <person name="Smit A.F."/>
            <person name="Hubley R."/>
            <person name="Konkel M.K."/>
            <person name="Walker J.A."/>
            <person name="Batzer M.A."/>
            <person name="Gu W."/>
            <person name="Pollock D.D."/>
            <person name="Chen L."/>
            <person name="Cheng Z."/>
            <person name="Eichler E.E."/>
            <person name="Stapley J."/>
            <person name="Slate J."/>
            <person name="Ekblom R."/>
            <person name="Birkhead T."/>
            <person name="Burke T."/>
            <person name="Burt D."/>
            <person name="Scharff C."/>
            <person name="Adam I."/>
            <person name="Richard H."/>
            <person name="Sultan M."/>
            <person name="Soldatov A."/>
            <person name="Lehrach H."/>
            <person name="Edwards S.V."/>
            <person name="Yang S.P."/>
            <person name="Li X."/>
            <person name="Graves T."/>
            <person name="Fulton L."/>
            <person name="Nelson J."/>
            <person name="Chinwalla A."/>
            <person name="Hou S."/>
            <person name="Mardis E.R."/>
            <person name="Wilson R.K."/>
        </authorList>
    </citation>
    <scope>NUCLEOTIDE SEQUENCE [LARGE SCALE GENOMIC DNA]</scope>
</reference>
<organism evidence="1 2">
    <name type="scientific">Taeniopygia guttata</name>
    <name type="common">Zebra finch</name>
    <name type="synonym">Poephila guttata</name>
    <dbReference type="NCBI Taxonomy" id="59729"/>
    <lineage>
        <taxon>Eukaryota</taxon>
        <taxon>Metazoa</taxon>
        <taxon>Chordata</taxon>
        <taxon>Craniata</taxon>
        <taxon>Vertebrata</taxon>
        <taxon>Euteleostomi</taxon>
        <taxon>Archelosauria</taxon>
        <taxon>Archosauria</taxon>
        <taxon>Dinosauria</taxon>
        <taxon>Saurischia</taxon>
        <taxon>Theropoda</taxon>
        <taxon>Coelurosauria</taxon>
        <taxon>Aves</taxon>
        <taxon>Neognathae</taxon>
        <taxon>Neoaves</taxon>
        <taxon>Telluraves</taxon>
        <taxon>Australaves</taxon>
        <taxon>Passeriformes</taxon>
        <taxon>Passeroidea</taxon>
        <taxon>Estrildidae</taxon>
        <taxon>Estrildinae</taxon>
        <taxon>Taeniopygia</taxon>
    </lineage>
</organism>
<reference evidence="1" key="2">
    <citation type="submission" date="2025-08" db="UniProtKB">
        <authorList>
            <consortium name="Ensembl"/>
        </authorList>
    </citation>
    <scope>IDENTIFICATION</scope>
</reference>